<evidence type="ECO:0000313" key="4">
    <source>
        <dbReference type="Proteomes" id="UP001341281"/>
    </source>
</evidence>
<comment type="subcellular location">
    <subcellularLocation>
        <location evidence="1">Membrane</location>
        <topology evidence="1">Single-pass membrane protein</topology>
    </subcellularLocation>
</comment>
<evidence type="ECO:0000259" key="2">
    <source>
        <dbReference type="Pfam" id="PF12819"/>
    </source>
</evidence>
<dbReference type="Pfam" id="PF12819">
    <property type="entry name" value="Malectin_like"/>
    <property type="match status" value="1"/>
</dbReference>
<dbReference type="Proteomes" id="UP001341281">
    <property type="component" value="Chromosome 07"/>
</dbReference>
<dbReference type="EMBL" id="CP144751">
    <property type="protein sequence ID" value="WVZ85860.1"/>
    <property type="molecule type" value="Genomic_DNA"/>
</dbReference>
<proteinExistence type="predicted"/>
<protein>
    <recommendedName>
        <fullName evidence="2">Malectin-like domain-containing protein</fullName>
    </recommendedName>
</protein>
<organism evidence="3 4">
    <name type="scientific">Paspalum notatum var. saurae</name>
    <dbReference type="NCBI Taxonomy" id="547442"/>
    <lineage>
        <taxon>Eukaryota</taxon>
        <taxon>Viridiplantae</taxon>
        <taxon>Streptophyta</taxon>
        <taxon>Embryophyta</taxon>
        <taxon>Tracheophyta</taxon>
        <taxon>Spermatophyta</taxon>
        <taxon>Magnoliopsida</taxon>
        <taxon>Liliopsida</taxon>
        <taxon>Poales</taxon>
        <taxon>Poaceae</taxon>
        <taxon>PACMAD clade</taxon>
        <taxon>Panicoideae</taxon>
        <taxon>Andropogonodae</taxon>
        <taxon>Paspaleae</taxon>
        <taxon>Paspalinae</taxon>
        <taxon>Paspalum</taxon>
    </lineage>
</organism>
<dbReference type="GO" id="GO:0016020">
    <property type="term" value="C:membrane"/>
    <property type="evidence" value="ECO:0007669"/>
    <property type="project" value="UniProtKB-SubCell"/>
</dbReference>
<sequence length="232" mass="25700">MGRRPNCLVDVAPGTVNVSTDRPVFVASGSERPPQKVMQTAVVGGLGDLTYRLDLSGFPGNGWAFSYFTEIEEFVEPETRKFKLFIPGLRQVRLLDDYCRPLGPMLTAVPAYERRRLDQARRRTVVAGSAVSTCARSFNISYLKVPSQFLIVYINSIPVERGEQWWHTSVTSSAMMGGESIVLSKGGSLDLRHLDDGSSTFGVLSISPWRQPVKVQRSRGAAWLEPSSLTFL</sequence>
<accession>A0AAQ3U5X6</accession>
<dbReference type="InterPro" id="IPR024788">
    <property type="entry name" value="Malectin-like_Carb-bd_dom"/>
</dbReference>
<feature type="domain" description="Malectin-like" evidence="2">
    <location>
        <begin position="13"/>
        <end position="91"/>
    </location>
</feature>
<dbReference type="AlphaFoldDB" id="A0AAQ3U5X6"/>
<keyword evidence="4" id="KW-1185">Reference proteome</keyword>
<evidence type="ECO:0000313" key="3">
    <source>
        <dbReference type="EMBL" id="WVZ85860.1"/>
    </source>
</evidence>
<evidence type="ECO:0000256" key="1">
    <source>
        <dbReference type="ARBA" id="ARBA00004167"/>
    </source>
</evidence>
<gene>
    <name evidence="3" type="ORF">U9M48_032721</name>
</gene>
<name>A0AAQ3U5X6_PASNO</name>
<reference evidence="3 4" key="1">
    <citation type="submission" date="2024-02" db="EMBL/GenBank/DDBJ databases">
        <title>High-quality chromosome-scale genome assembly of Pensacola bahiagrass (Paspalum notatum Flugge var. saurae).</title>
        <authorList>
            <person name="Vega J.M."/>
            <person name="Podio M."/>
            <person name="Orjuela J."/>
            <person name="Siena L.A."/>
            <person name="Pessino S.C."/>
            <person name="Combes M.C."/>
            <person name="Mariac C."/>
            <person name="Albertini E."/>
            <person name="Pupilli F."/>
            <person name="Ortiz J.P.A."/>
            <person name="Leblanc O."/>
        </authorList>
    </citation>
    <scope>NUCLEOTIDE SEQUENCE [LARGE SCALE GENOMIC DNA]</scope>
    <source>
        <strain evidence="3">R1</strain>
        <tissue evidence="3">Leaf</tissue>
    </source>
</reference>